<sequence>MALSPSFSTTRRFPRAHTPRIAERPHTSKEEGSVARMGDGFGLGRVGQGLVRGGFEFDGCQMIQGSLVVLVLVLVGLLDSGQDCDVWLLAGGLMYSVRVLVRGE</sequence>
<reference evidence="3" key="1">
    <citation type="submission" date="2017-03" db="EMBL/GenBank/DDBJ databases">
        <authorList>
            <person name="Lund M.B."/>
        </authorList>
    </citation>
    <scope>NUCLEOTIDE SEQUENCE [LARGE SCALE GENOMIC DNA]</scope>
</reference>
<dbReference type="Proteomes" id="UP000219994">
    <property type="component" value="Unassembled WGS sequence"/>
</dbReference>
<dbReference type="AlphaFoldDB" id="A0A2A6FV40"/>
<gene>
    <name evidence="2" type="ORF">B5766_00390</name>
</gene>
<protein>
    <submittedName>
        <fullName evidence="2">Uncharacterized protein</fullName>
    </submittedName>
</protein>
<dbReference type="EMBL" id="NAEP01000011">
    <property type="protein sequence ID" value="PDQ36510.1"/>
    <property type="molecule type" value="Genomic_DNA"/>
</dbReference>
<proteinExistence type="predicted"/>
<feature type="compositionally biased region" description="Polar residues" evidence="1">
    <location>
        <begin position="1"/>
        <end position="11"/>
    </location>
</feature>
<feature type="compositionally biased region" description="Basic and acidic residues" evidence="1">
    <location>
        <begin position="20"/>
        <end position="33"/>
    </location>
</feature>
<evidence type="ECO:0000256" key="1">
    <source>
        <dbReference type="SAM" id="MobiDB-lite"/>
    </source>
</evidence>
<feature type="region of interest" description="Disordered" evidence="1">
    <location>
        <begin position="1"/>
        <end position="36"/>
    </location>
</feature>
<organism evidence="2 3">
    <name type="scientific">Candidatus Lumbricidiphila eiseniae</name>
    <dbReference type="NCBI Taxonomy" id="1969409"/>
    <lineage>
        <taxon>Bacteria</taxon>
        <taxon>Bacillati</taxon>
        <taxon>Actinomycetota</taxon>
        <taxon>Actinomycetes</taxon>
        <taxon>Micrococcales</taxon>
        <taxon>Microbacteriaceae</taxon>
        <taxon>Candidatus Lumbricidiphila</taxon>
    </lineage>
</organism>
<accession>A0A2A6FV40</accession>
<evidence type="ECO:0000313" key="3">
    <source>
        <dbReference type="Proteomes" id="UP000219994"/>
    </source>
</evidence>
<comment type="caution">
    <text evidence="2">The sequence shown here is derived from an EMBL/GenBank/DDBJ whole genome shotgun (WGS) entry which is preliminary data.</text>
</comment>
<name>A0A2A6FV40_9MICO</name>
<evidence type="ECO:0000313" key="2">
    <source>
        <dbReference type="EMBL" id="PDQ36510.1"/>
    </source>
</evidence>